<feature type="domain" description="DUF7704" evidence="2">
    <location>
        <begin position="3"/>
        <end position="143"/>
    </location>
</feature>
<sequence length="156" mass="17109">MAASLPLFPRVVFTIIEPISLVAGFVGAIRDPEWFIAEQVPQAYPVAASHNSVVVAQQLGNMYLLMCFTGLAVLMTTSEIKVVRSYLVALWLGDVGHIAFTCLAMGQDKMMRPHEWNAMAWGNVGFTLFLLLMRSATLLGCFGSVKEAVSSIKKRN</sequence>
<evidence type="ECO:0000313" key="4">
    <source>
        <dbReference type="Proteomes" id="UP000039046"/>
    </source>
</evidence>
<keyword evidence="1" id="KW-0812">Transmembrane</keyword>
<keyword evidence="1" id="KW-1133">Transmembrane helix</keyword>
<evidence type="ECO:0000256" key="1">
    <source>
        <dbReference type="SAM" id="Phobius"/>
    </source>
</evidence>
<feature type="transmembrane region" description="Helical" evidence="1">
    <location>
        <begin position="7"/>
        <end position="29"/>
    </location>
</feature>
<dbReference type="Proteomes" id="UP000039046">
    <property type="component" value="Unassembled WGS sequence"/>
</dbReference>
<keyword evidence="4" id="KW-1185">Reference proteome</keyword>
<dbReference type="HOGENOM" id="CLU_112091_3_2_1"/>
<protein>
    <recommendedName>
        <fullName evidence="2">DUF7704 domain-containing protein</fullName>
    </recommendedName>
</protein>
<organism evidence="3 4">
    <name type="scientific">[Torrubiella] hemipterigena</name>
    <dbReference type="NCBI Taxonomy" id="1531966"/>
    <lineage>
        <taxon>Eukaryota</taxon>
        <taxon>Fungi</taxon>
        <taxon>Dikarya</taxon>
        <taxon>Ascomycota</taxon>
        <taxon>Pezizomycotina</taxon>
        <taxon>Sordariomycetes</taxon>
        <taxon>Hypocreomycetidae</taxon>
        <taxon>Hypocreales</taxon>
        <taxon>Clavicipitaceae</taxon>
        <taxon>Clavicipitaceae incertae sedis</taxon>
        <taxon>'Torrubiella' clade</taxon>
    </lineage>
</organism>
<accession>A0A0A1T732</accession>
<dbReference type="EMBL" id="CDHN01000003">
    <property type="protein sequence ID" value="CEJ90604.1"/>
    <property type="molecule type" value="Genomic_DNA"/>
</dbReference>
<dbReference type="AlphaFoldDB" id="A0A0A1T732"/>
<dbReference type="PANTHER" id="PTHR37019">
    <property type="entry name" value="CHROMOSOME 1, WHOLE GENOME SHOTGUN SEQUENCE"/>
    <property type="match status" value="1"/>
</dbReference>
<proteinExistence type="predicted"/>
<keyword evidence="1" id="KW-0472">Membrane</keyword>
<dbReference type="STRING" id="1531966.A0A0A1T732"/>
<dbReference type="Pfam" id="PF24803">
    <property type="entry name" value="DUF7704"/>
    <property type="match status" value="1"/>
</dbReference>
<gene>
    <name evidence="3" type="ORF">VHEMI06373</name>
</gene>
<feature type="transmembrane region" description="Helical" evidence="1">
    <location>
        <begin position="54"/>
        <end position="74"/>
    </location>
</feature>
<feature type="transmembrane region" description="Helical" evidence="1">
    <location>
        <begin position="126"/>
        <end position="145"/>
    </location>
</feature>
<dbReference type="OrthoDB" id="2937326at2759"/>
<evidence type="ECO:0000313" key="3">
    <source>
        <dbReference type="EMBL" id="CEJ90604.1"/>
    </source>
</evidence>
<name>A0A0A1T732_9HYPO</name>
<dbReference type="PANTHER" id="PTHR37019:SF2">
    <property type="entry name" value="EXPERA DOMAIN-CONTAINING PROTEIN"/>
    <property type="match status" value="1"/>
</dbReference>
<dbReference type="InterPro" id="IPR056121">
    <property type="entry name" value="DUF7704"/>
</dbReference>
<feature type="transmembrane region" description="Helical" evidence="1">
    <location>
        <begin position="86"/>
        <end position="106"/>
    </location>
</feature>
<reference evidence="3 4" key="1">
    <citation type="journal article" date="2015" name="Genome Announc.">
        <title>Draft Genome Sequence and Gene Annotation of the Entomopathogenic Fungus Verticillium hemipterigenum.</title>
        <authorList>
            <person name="Horn F."/>
            <person name="Habel A."/>
            <person name="Scharf D.H."/>
            <person name="Dworschak J."/>
            <person name="Brakhage A.A."/>
            <person name="Guthke R."/>
            <person name="Hertweck C."/>
            <person name="Linde J."/>
        </authorList>
    </citation>
    <scope>NUCLEOTIDE SEQUENCE [LARGE SCALE GENOMIC DNA]</scope>
</reference>
<evidence type="ECO:0000259" key="2">
    <source>
        <dbReference type="Pfam" id="PF24803"/>
    </source>
</evidence>